<organism evidence="1 2">
    <name type="scientific">Ilex paraguariensis</name>
    <name type="common">yerba mate</name>
    <dbReference type="NCBI Taxonomy" id="185542"/>
    <lineage>
        <taxon>Eukaryota</taxon>
        <taxon>Viridiplantae</taxon>
        <taxon>Streptophyta</taxon>
        <taxon>Embryophyta</taxon>
        <taxon>Tracheophyta</taxon>
        <taxon>Spermatophyta</taxon>
        <taxon>Magnoliopsida</taxon>
        <taxon>eudicotyledons</taxon>
        <taxon>Gunneridae</taxon>
        <taxon>Pentapetalae</taxon>
        <taxon>asterids</taxon>
        <taxon>campanulids</taxon>
        <taxon>Aquifoliales</taxon>
        <taxon>Aquifoliaceae</taxon>
        <taxon>Ilex</taxon>
    </lineage>
</organism>
<comment type="caution">
    <text evidence="1">The sequence shown here is derived from an EMBL/GenBank/DDBJ whole genome shotgun (WGS) entry which is preliminary data.</text>
</comment>
<keyword evidence="2" id="KW-1185">Reference proteome</keyword>
<accession>A0ABC8R9Q3</accession>
<gene>
    <name evidence="1" type="ORF">ILEXP_LOCUS9340</name>
</gene>
<protein>
    <submittedName>
        <fullName evidence="1">Uncharacterized protein</fullName>
    </submittedName>
</protein>
<proteinExistence type="predicted"/>
<feature type="non-terminal residue" evidence="1">
    <location>
        <position position="1"/>
    </location>
</feature>
<dbReference type="Proteomes" id="UP001642360">
    <property type="component" value="Unassembled WGS sequence"/>
</dbReference>
<evidence type="ECO:0000313" key="1">
    <source>
        <dbReference type="EMBL" id="CAK9141723.1"/>
    </source>
</evidence>
<reference evidence="1 2" key="1">
    <citation type="submission" date="2024-02" db="EMBL/GenBank/DDBJ databases">
        <authorList>
            <person name="Vignale AGUSTIN F."/>
            <person name="Sosa J E."/>
            <person name="Modenutti C."/>
        </authorList>
    </citation>
    <scope>NUCLEOTIDE SEQUENCE [LARGE SCALE GENOMIC DNA]</scope>
</reference>
<dbReference type="AlphaFoldDB" id="A0ABC8R9Q3"/>
<name>A0ABC8R9Q3_9AQUA</name>
<sequence length="60" mass="6687">ALASQVGLEWHPQATMRKGKVVMSSKSIISSLDVSYVVSNALHFETNMEQHQDRLDNGLM</sequence>
<dbReference type="EMBL" id="CAUOFW020001169">
    <property type="protein sequence ID" value="CAK9141723.1"/>
    <property type="molecule type" value="Genomic_DNA"/>
</dbReference>
<evidence type="ECO:0000313" key="2">
    <source>
        <dbReference type="Proteomes" id="UP001642360"/>
    </source>
</evidence>